<name>A0ABP1PRD3_9HEXA</name>
<evidence type="ECO:0000256" key="3">
    <source>
        <dbReference type="ARBA" id="ARBA00022833"/>
    </source>
</evidence>
<feature type="compositionally biased region" description="Acidic residues" evidence="4">
    <location>
        <begin position="15"/>
        <end position="25"/>
    </location>
</feature>
<evidence type="ECO:0000313" key="7">
    <source>
        <dbReference type="Proteomes" id="UP001642540"/>
    </source>
</evidence>
<evidence type="ECO:0000256" key="1">
    <source>
        <dbReference type="ARBA" id="ARBA00022723"/>
    </source>
</evidence>
<gene>
    <name evidence="6" type="ORF">ODALV1_LOCUS2296</name>
</gene>
<dbReference type="Proteomes" id="UP001642540">
    <property type="component" value="Unassembled WGS sequence"/>
</dbReference>
<dbReference type="Pfam" id="PF05253">
    <property type="entry name" value="zf-U11-48K"/>
    <property type="match status" value="1"/>
</dbReference>
<feature type="domain" description="CHHC U11-48K-type" evidence="5">
    <location>
        <begin position="85"/>
        <end position="112"/>
    </location>
</feature>
<sequence>MDPGSEEVREQVACEPEEDDEEEEEERRGQNAPKNFAGFLKDDEKWLVCPYDKSHRSLRNQFTHLINCRKAYEDKKKANNEEMDIDICPYNWKHHVPISEMEAHTDTCEDQYLVATYLRYYDIRKNAEKMLSRIKYTSQDSSNF</sequence>
<keyword evidence="2" id="KW-0863">Zinc-finger</keyword>
<comment type="caution">
    <text evidence="6">The sequence shown here is derived from an EMBL/GenBank/DDBJ whole genome shotgun (WGS) entry which is preliminary data.</text>
</comment>
<dbReference type="PANTHER" id="PTHR21402">
    <property type="entry name" value="GAMETOCYTE SPECIFIC FACTOR 1-RELATED"/>
    <property type="match status" value="1"/>
</dbReference>
<dbReference type="EMBL" id="CAXLJM020000007">
    <property type="protein sequence ID" value="CAL8072728.1"/>
    <property type="molecule type" value="Genomic_DNA"/>
</dbReference>
<dbReference type="PANTHER" id="PTHR21402:SF5">
    <property type="entry name" value="GAMETOCYTE SPECIFIC FACTOR 1"/>
    <property type="match status" value="1"/>
</dbReference>
<keyword evidence="3" id="KW-0862">Zinc</keyword>
<organism evidence="6 7">
    <name type="scientific">Orchesella dallaii</name>
    <dbReference type="NCBI Taxonomy" id="48710"/>
    <lineage>
        <taxon>Eukaryota</taxon>
        <taxon>Metazoa</taxon>
        <taxon>Ecdysozoa</taxon>
        <taxon>Arthropoda</taxon>
        <taxon>Hexapoda</taxon>
        <taxon>Collembola</taxon>
        <taxon>Entomobryomorpha</taxon>
        <taxon>Entomobryoidea</taxon>
        <taxon>Orchesellidae</taxon>
        <taxon>Orchesellinae</taxon>
        <taxon>Orchesella</taxon>
    </lineage>
</organism>
<dbReference type="InterPro" id="IPR051591">
    <property type="entry name" value="UPF0224_FAM112_RNA_Proc"/>
</dbReference>
<evidence type="ECO:0000259" key="5">
    <source>
        <dbReference type="PROSITE" id="PS51800"/>
    </source>
</evidence>
<feature type="region of interest" description="Disordered" evidence="4">
    <location>
        <begin position="1"/>
        <end position="36"/>
    </location>
</feature>
<keyword evidence="1" id="KW-0479">Metal-binding</keyword>
<proteinExistence type="predicted"/>
<evidence type="ECO:0000256" key="2">
    <source>
        <dbReference type="ARBA" id="ARBA00022771"/>
    </source>
</evidence>
<evidence type="ECO:0000313" key="6">
    <source>
        <dbReference type="EMBL" id="CAL8072728.1"/>
    </source>
</evidence>
<accession>A0ABP1PRD3</accession>
<feature type="compositionally biased region" description="Basic and acidic residues" evidence="4">
    <location>
        <begin position="1"/>
        <end position="12"/>
    </location>
</feature>
<dbReference type="InterPro" id="IPR022776">
    <property type="entry name" value="TRM13/UPF0224_CHHC_Znf_dom"/>
</dbReference>
<keyword evidence="7" id="KW-1185">Reference proteome</keyword>
<reference evidence="6 7" key="1">
    <citation type="submission" date="2024-08" db="EMBL/GenBank/DDBJ databases">
        <authorList>
            <person name="Cucini C."/>
            <person name="Frati F."/>
        </authorList>
    </citation>
    <scope>NUCLEOTIDE SEQUENCE [LARGE SCALE GENOMIC DNA]</scope>
</reference>
<dbReference type="PROSITE" id="PS51800">
    <property type="entry name" value="ZF_CHHC_U11_48K"/>
    <property type="match status" value="1"/>
</dbReference>
<protein>
    <recommendedName>
        <fullName evidence="5">CHHC U11-48K-type domain-containing protein</fullName>
    </recommendedName>
</protein>
<evidence type="ECO:0000256" key="4">
    <source>
        <dbReference type="SAM" id="MobiDB-lite"/>
    </source>
</evidence>